<dbReference type="Proteomes" id="UP001159427">
    <property type="component" value="Unassembled WGS sequence"/>
</dbReference>
<protein>
    <submittedName>
        <fullName evidence="1">Uncharacterized protein</fullName>
    </submittedName>
</protein>
<organism evidence="1 2">
    <name type="scientific">Porites evermanni</name>
    <dbReference type="NCBI Taxonomy" id="104178"/>
    <lineage>
        <taxon>Eukaryota</taxon>
        <taxon>Metazoa</taxon>
        <taxon>Cnidaria</taxon>
        <taxon>Anthozoa</taxon>
        <taxon>Hexacorallia</taxon>
        <taxon>Scleractinia</taxon>
        <taxon>Fungiina</taxon>
        <taxon>Poritidae</taxon>
        <taxon>Porites</taxon>
    </lineage>
</organism>
<dbReference type="EMBL" id="CALNXI010001025">
    <property type="protein sequence ID" value="CAH3152017.1"/>
    <property type="molecule type" value="Genomic_DNA"/>
</dbReference>
<comment type="caution">
    <text evidence="1">The sequence shown here is derived from an EMBL/GenBank/DDBJ whole genome shotgun (WGS) entry which is preliminary data.</text>
</comment>
<feature type="non-terminal residue" evidence="1">
    <location>
        <position position="123"/>
    </location>
</feature>
<proteinExistence type="predicted"/>
<accession>A0ABN8PWS2</accession>
<reference evidence="1 2" key="1">
    <citation type="submission" date="2022-05" db="EMBL/GenBank/DDBJ databases">
        <authorList>
            <consortium name="Genoscope - CEA"/>
            <person name="William W."/>
        </authorList>
    </citation>
    <scope>NUCLEOTIDE SEQUENCE [LARGE SCALE GENOMIC DNA]</scope>
</reference>
<gene>
    <name evidence="1" type="ORF">PEVE_00000615</name>
</gene>
<evidence type="ECO:0000313" key="2">
    <source>
        <dbReference type="Proteomes" id="UP001159427"/>
    </source>
</evidence>
<name>A0ABN8PWS2_9CNID</name>
<keyword evidence="2" id="KW-1185">Reference proteome</keyword>
<sequence>MVLEADSLQVTIDNLIQQNQMNGVRNKNNKHCESTRQWWKTANSISGKESKTVSLRSLFALEKVNKYFQEINSDANYKAPCYVNVPQGTRLPISDEFTTFNPFTFLSQQKKELPLDLMACHIG</sequence>
<evidence type="ECO:0000313" key="1">
    <source>
        <dbReference type="EMBL" id="CAH3152017.1"/>
    </source>
</evidence>